<evidence type="ECO:0000256" key="5">
    <source>
        <dbReference type="ARBA" id="ARBA00044547"/>
    </source>
</evidence>
<dbReference type="PANTHER" id="PTHR15380:SF2">
    <property type="entry name" value="CEROID-LIPOFUSCINOSIS NEURONAL PROTEIN 5"/>
    <property type="match status" value="1"/>
</dbReference>
<evidence type="ECO:0000256" key="10">
    <source>
        <dbReference type="ARBA" id="ARBA00050455"/>
    </source>
</evidence>
<evidence type="ECO:0000256" key="7">
    <source>
        <dbReference type="ARBA" id="ARBA00044557"/>
    </source>
</evidence>
<feature type="chain" id="PRO_5044722550" description="Bis(monoacylglycero)phosphate synthase CLN5" evidence="15">
    <location>
        <begin position="37"/>
        <end position="329"/>
    </location>
</feature>
<evidence type="ECO:0000256" key="2">
    <source>
        <dbReference type="ARBA" id="ARBA00023180"/>
    </source>
</evidence>
<comment type="similarity">
    <text evidence="1">Belongs to the CLN5 family.</text>
</comment>
<evidence type="ECO:0000313" key="17">
    <source>
        <dbReference type="EMBL" id="KAK7460728.1"/>
    </source>
</evidence>
<comment type="catalytic activity">
    <reaction evidence="12">
        <text>2 1-hexadecanoyl-sn-glycero-3-phospho-(1'-sn-glycerol) = 1-hexadecanoyl-sn-glycero-3-phospho-(3'-hexadecanoyl-1'-sn-glycerol) + sn-glycero-3-phospho-(1'-sn-glycerol)</text>
        <dbReference type="Rhea" id="RHEA:77607"/>
        <dbReference type="ChEBI" id="CHEBI:64717"/>
        <dbReference type="ChEBI" id="CHEBI:75158"/>
        <dbReference type="ChEBI" id="CHEBI:232639"/>
    </reaction>
    <physiologicalReaction direction="left-to-right" evidence="12">
        <dbReference type="Rhea" id="RHEA:77608"/>
    </physiologicalReaction>
</comment>
<evidence type="ECO:0000256" key="13">
    <source>
        <dbReference type="ARBA" id="ARBA00051553"/>
    </source>
</evidence>
<comment type="catalytic activity">
    <reaction evidence="11">
        <text>2 1-(9Z-octadecenoyl)-sn-glycero-3-phospho-(1'-sn-glycerol) = 1-(9Z-octadecenoyl)-sn-glycero-3-phospho-(3'-(9Z-octadecenoyl)-1'-sn-glycerol) + sn-glycero-3-phospho-(1'-sn-glycerol)</text>
        <dbReference type="Rhea" id="RHEA:77599"/>
        <dbReference type="ChEBI" id="CHEBI:64717"/>
        <dbReference type="ChEBI" id="CHEBI:72828"/>
        <dbReference type="ChEBI" id="CHEBI:232637"/>
    </reaction>
    <physiologicalReaction direction="left-to-right" evidence="11">
        <dbReference type="Rhea" id="RHEA:77600"/>
    </physiologicalReaction>
</comment>
<evidence type="ECO:0000256" key="4">
    <source>
        <dbReference type="ARBA" id="ARBA00044532"/>
    </source>
</evidence>
<dbReference type="Pfam" id="PF15014">
    <property type="entry name" value="CLN5"/>
    <property type="match status" value="1"/>
</dbReference>
<reference evidence="16 18" key="2">
    <citation type="journal article" date="2023" name="Sci. Data">
        <title>Genome assembly of the Korean intertidal mud-creeper Batillaria attramentaria.</title>
        <authorList>
            <person name="Patra A.K."/>
            <person name="Ho P.T."/>
            <person name="Jun S."/>
            <person name="Lee S.J."/>
            <person name="Kim Y."/>
            <person name="Won Y.J."/>
        </authorList>
    </citation>
    <scope>NUCLEOTIDE SEQUENCE [LARGE SCALE GENOMIC DNA]</scope>
    <source>
        <strain evidence="16">Wonlab-2016</strain>
    </source>
</reference>
<evidence type="ECO:0000313" key="18">
    <source>
        <dbReference type="Proteomes" id="UP001519460"/>
    </source>
</evidence>
<gene>
    <name evidence="17" type="ORF">BaRGS_00038843</name>
    <name evidence="16" type="ORF">BaRGS_00039744</name>
</gene>
<organism evidence="16 18">
    <name type="scientific">Batillaria attramentaria</name>
    <dbReference type="NCBI Taxonomy" id="370345"/>
    <lineage>
        <taxon>Eukaryota</taxon>
        <taxon>Metazoa</taxon>
        <taxon>Spiralia</taxon>
        <taxon>Lophotrochozoa</taxon>
        <taxon>Mollusca</taxon>
        <taxon>Gastropoda</taxon>
        <taxon>Caenogastropoda</taxon>
        <taxon>Sorbeoconcha</taxon>
        <taxon>Cerithioidea</taxon>
        <taxon>Batillariidae</taxon>
        <taxon>Batillaria</taxon>
    </lineage>
</organism>
<feature type="signal peptide" evidence="15">
    <location>
        <begin position="1"/>
        <end position="36"/>
    </location>
</feature>
<evidence type="ECO:0000256" key="6">
    <source>
        <dbReference type="ARBA" id="ARBA00044556"/>
    </source>
</evidence>
<evidence type="ECO:0000256" key="11">
    <source>
        <dbReference type="ARBA" id="ARBA00051022"/>
    </source>
</evidence>
<evidence type="ECO:0000256" key="12">
    <source>
        <dbReference type="ARBA" id="ARBA00051183"/>
    </source>
</evidence>
<comment type="catalytic activity">
    <reaction evidence="10">
        <text>2 1-tetradecanoyl-sn-glycero-3-phospho-(1'-sn-glycerol) = 1-tetradecanoyl-sn-glycero-3-phospho-(3'-tetradecanoyl-1'-sn-glycerol) + sn-glycero-3-phospho-(1'-sn-glycerol)</text>
        <dbReference type="Rhea" id="RHEA:77611"/>
        <dbReference type="ChEBI" id="CHEBI:64717"/>
        <dbReference type="ChEBI" id="CHEBI:72826"/>
        <dbReference type="ChEBI" id="CHEBI:232640"/>
    </reaction>
    <physiologicalReaction direction="left-to-right" evidence="10">
        <dbReference type="Rhea" id="RHEA:77612"/>
    </physiologicalReaction>
</comment>
<dbReference type="GO" id="GO:0008474">
    <property type="term" value="F:palmitoyl-(protein) hydrolase activity"/>
    <property type="evidence" value="ECO:0007669"/>
    <property type="project" value="UniProtKB-EC"/>
</dbReference>
<comment type="catalytic activity">
    <reaction evidence="9">
        <text>S-hexadecanoyl-L-cysteinyl-[protein] + H2O = L-cysteinyl-[protein] + hexadecanoate + H(+)</text>
        <dbReference type="Rhea" id="RHEA:19233"/>
        <dbReference type="Rhea" id="RHEA-COMP:10131"/>
        <dbReference type="Rhea" id="RHEA-COMP:11032"/>
        <dbReference type="ChEBI" id="CHEBI:7896"/>
        <dbReference type="ChEBI" id="CHEBI:15377"/>
        <dbReference type="ChEBI" id="CHEBI:15378"/>
        <dbReference type="ChEBI" id="CHEBI:29950"/>
        <dbReference type="ChEBI" id="CHEBI:74151"/>
        <dbReference type="EC" id="3.1.2.22"/>
    </reaction>
    <physiologicalReaction direction="left-to-right" evidence="9">
        <dbReference type="Rhea" id="RHEA:19234"/>
    </physiologicalReaction>
</comment>
<evidence type="ECO:0000256" key="9">
    <source>
        <dbReference type="ARBA" id="ARBA00047409"/>
    </source>
</evidence>
<accession>A0ABD0J2F2</accession>
<name>A0ABD0J2F2_9CAEN</name>
<comment type="catalytic activity">
    <reaction evidence="13">
        <text>2 1-acyl-sn-glycero-3-phospho-(1'-sn-glycerol) = 1-acyl-sn-glycero-3-phospho-(3'-acyl-sn-1'-glycerol) + sn-glycero-3-phospho-(1'-sn-glycerol)</text>
        <dbReference type="Rhea" id="RHEA:77619"/>
        <dbReference type="ChEBI" id="CHEBI:64717"/>
        <dbReference type="ChEBI" id="CHEBI:64840"/>
        <dbReference type="ChEBI" id="CHEBI:232628"/>
    </reaction>
    <physiologicalReaction direction="left-to-right" evidence="13">
        <dbReference type="Rhea" id="RHEA:77620"/>
    </physiologicalReaction>
</comment>
<sequence length="329" mass="37463">MNLERVSASHMIAKMAMVSFLASAVVLLLAVGDVHPFQGHVGRPQINPYCQAVVPFCANGRAPNTMPSFDSSDTLFVYALKAPRWEFTFGDLLANYHIMRDAVGFHHVQSGANFTMEWSGLGDIFNCTFPHELNNGTLVWCNQAATCISNGIDEKHWREEGMLVKVAEINGTIFSLFANWTEGDNATSVFYETWSVWDKPGGKLWYDSFDSSSWVQRAFAAMAKYGATFNQSVHLNYTRINIYSGPPQRLGGADEVFTKKRLAREIRTFYKRFQPHQSVRELLKSLYDAFFDIVVTKQFFLFHNETYWLLPLEQPLFSLTYEEVPLPKS</sequence>
<comment type="function">
    <text evidence="3">Exhibits palmitoyl protein thioesterase (S-depalmitoylation) activity in vitro and most likely plays a role in protein S-depalmitoylation.</text>
</comment>
<keyword evidence="2" id="KW-0325">Glycoprotein</keyword>
<dbReference type="EMBL" id="JACVVK020000647">
    <property type="protein sequence ID" value="KAK7460728.1"/>
    <property type="molecule type" value="Genomic_DNA"/>
</dbReference>
<comment type="caution">
    <text evidence="16">The sequence shown here is derived from an EMBL/GenBank/DDBJ whole genome shotgun (WGS) entry which is preliminary data.</text>
</comment>
<dbReference type="InterPro" id="IPR026138">
    <property type="entry name" value="CLN5"/>
</dbReference>
<evidence type="ECO:0000313" key="16">
    <source>
        <dbReference type="EMBL" id="KAK7452263.1"/>
    </source>
</evidence>
<dbReference type="EMBL" id="JACVVK020000719">
    <property type="protein sequence ID" value="KAK7452263.1"/>
    <property type="molecule type" value="Genomic_DNA"/>
</dbReference>
<dbReference type="Proteomes" id="UP001519460">
    <property type="component" value="Unassembled WGS sequence"/>
</dbReference>
<protein>
    <recommendedName>
        <fullName evidence="4">Bis(monoacylglycero)phosphate synthase CLN5</fullName>
    </recommendedName>
    <alternativeName>
        <fullName evidence="5">Ceroid-lipofuscinosis neuronal protein 5</fullName>
    </alternativeName>
    <alternativeName>
        <fullName evidence="7">Palmitoyl protein thioesterase CLN5</fullName>
    </alternativeName>
    <alternativeName>
        <fullName evidence="6">S-depalmitoylase CLN5</fullName>
    </alternativeName>
</protein>
<evidence type="ECO:0000256" key="14">
    <source>
        <dbReference type="ARBA" id="ARBA00051789"/>
    </source>
</evidence>
<reference evidence="16" key="1">
    <citation type="submission" date="2020-09" db="EMBL/GenBank/DDBJ databases">
        <authorList>
            <person name="Won Y."/>
        </authorList>
    </citation>
    <scope>NUCLEOTIDE SEQUENCE</scope>
    <source>
        <strain evidence="16">Wonlab-2016</strain>
        <tissue evidence="16">Foot muscle</tissue>
    </source>
</reference>
<comment type="function">
    <text evidence="8">Catalyzes the synthesis of bis(monoacylglycero)phosphate (BMP) via transacylation of 2 molecules of lysophosphatidylglycerol (LPG). BMP also known as lysobisphosphatidic acid plays a key role in the formation of intraluminal vesicles and in maintaining intracellular cholesterol homeostasis. Can use only LPG as the exclusive lysophospholipid acyl donor for base exchange and displays BMP synthase activity towards various LPGs (LPG 14:0, LPG 16:0, LPG 18:0, LPG 18:1) with a higher preference for longer chain lengths. Plays a role in influencing the retrograde trafficking of lysosomal sorting receptors SORT1 and IGF2R from the endosomes to the trans-Golgi network by controlling the recruitment of retromer complex to the endosomal membrane. Regulates the localization and activation of RAB7A which is required to recruit the retromer complex to the endosomal membrane.</text>
</comment>
<evidence type="ECO:0000256" key="8">
    <source>
        <dbReference type="ARBA" id="ARBA00045492"/>
    </source>
</evidence>
<reference evidence="16" key="3">
    <citation type="submission" date="2023-01" db="EMBL/GenBank/DDBJ databases">
        <authorList>
            <person name="Patra A."/>
        </authorList>
    </citation>
    <scope>NUCLEOTIDE SEQUENCE</scope>
    <source>
        <strain evidence="16">Wonlab-2016</strain>
        <tissue evidence="16">Foot muscle</tissue>
    </source>
</reference>
<keyword evidence="15" id="KW-0732">Signal</keyword>
<dbReference type="PANTHER" id="PTHR15380">
    <property type="entry name" value="CEROID-LIPOFUSCINOSIS, NEURONAL 5"/>
    <property type="match status" value="1"/>
</dbReference>
<evidence type="ECO:0000256" key="1">
    <source>
        <dbReference type="ARBA" id="ARBA00007028"/>
    </source>
</evidence>
<dbReference type="AlphaFoldDB" id="A0ABD0J2F2"/>
<evidence type="ECO:0000256" key="15">
    <source>
        <dbReference type="SAM" id="SignalP"/>
    </source>
</evidence>
<keyword evidence="18" id="KW-1185">Reference proteome</keyword>
<evidence type="ECO:0000256" key="3">
    <source>
        <dbReference type="ARBA" id="ARBA00044494"/>
    </source>
</evidence>
<comment type="catalytic activity">
    <reaction evidence="14">
        <text>2 1-octadecanoyl-sn-glycero-3-phospho-(1'-sn-glycerol) = 1-octadecanoyl-sn-glycero-3-phospho-(3'-octadecanoyl-1'-sn-glycerol) + sn-glycero-3-phospho-(1'-sn-glycerol)</text>
        <dbReference type="Rhea" id="RHEA:77603"/>
        <dbReference type="ChEBI" id="CHEBI:64717"/>
        <dbReference type="ChEBI" id="CHEBI:72827"/>
        <dbReference type="ChEBI" id="CHEBI:232638"/>
    </reaction>
    <physiologicalReaction direction="left-to-right" evidence="14">
        <dbReference type="Rhea" id="RHEA:77604"/>
    </physiologicalReaction>
</comment>
<proteinExistence type="inferred from homology"/>